<dbReference type="EMBL" id="AUSU01004622">
    <property type="protein sequence ID" value="EPS64774.1"/>
    <property type="molecule type" value="Genomic_DNA"/>
</dbReference>
<protein>
    <submittedName>
        <fullName evidence="1">Uncharacterized protein</fullName>
    </submittedName>
</protein>
<comment type="caution">
    <text evidence="1">The sequence shown here is derived from an EMBL/GenBank/DDBJ whole genome shotgun (WGS) entry which is preliminary data.</text>
</comment>
<dbReference type="OrthoDB" id="1679543at2759"/>
<accession>S8CCS8</accession>
<dbReference type="PIRSF" id="PIRSF031279">
    <property type="entry name" value="UCP031279"/>
    <property type="match status" value="1"/>
</dbReference>
<proteinExistence type="predicted"/>
<dbReference type="PANTHER" id="PTHR33526:SF4">
    <property type="entry name" value="OS07G0123800 PROTEIN"/>
    <property type="match status" value="1"/>
</dbReference>
<name>S8CCS8_9LAMI</name>
<reference evidence="1 2" key="1">
    <citation type="journal article" date="2013" name="BMC Genomics">
        <title>The miniature genome of a carnivorous plant Genlisea aurea contains a low number of genes and short non-coding sequences.</title>
        <authorList>
            <person name="Leushkin E.V."/>
            <person name="Sutormin R.A."/>
            <person name="Nabieva E.R."/>
            <person name="Penin A.A."/>
            <person name="Kondrashov A.S."/>
            <person name="Logacheva M.D."/>
        </authorList>
    </citation>
    <scope>NUCLEOTIDE SEQUENCE [LARGE SCALE GENOMIC DNA]</scope>
</reference>
<keyword evidence="2" id="KW-1185">Reference proteome</keyword>
<dbReference type="InterPro" id="IPR016972">
    <property type="entry name" value="UCP031279"/>
</dbReference>
<dbReference type="Proteomes" id="UP000015453">
    <property type="component" value="Unassembled WGS sequence"/>
</dbReference>
<sequence length="142" mass="16078">MKSKGKKLLRLMAAPYRAFRRARDFYVRSMIQCANMNAMGLHLGSHVPNLPRSYSMGSSRTRSCADGGDDDFKELVRTSSCRRDVRKKMPVPERFPGAAMGRIDEESACYHFGCTDEGKSFQKHKLVLLRSKSVGTSRRIIN</sequence>
<gene>
    <name evidence="1" type="ORF">M569_10009</name>
</gene>
<evidence type="ECO:0000313" key="2">
    <source>
        <dbReference type="Proteomes" id="UP000015453"/>
    </source>
</evidence>
<organism evidence="1 2">
    <name type="scientific">Genlisea aurea</name>
    <dbReference type="NCBI Taxonomy" id="192259"/>
    <lineage>
        <taxon>Eukaryota</taxon>
        <taxon>Viridiplantae</taxon>
        <taxon>Streptophyta</taxon>
        <taxon>Embryophyta</taxon>
        <taxon>Tracheophyta</taxon>
        <taxon>Spermatophyta</taxon>
        <taxon>Magnoliopsida</taxon>
        <taxon>eudicotyledons</taxon>
        <taxon>Gunneridae</taxon>
        <taxon>Pentapetalae</taxon>
        <taxon>asterids</taxon>
        <taxon>lamiids</taxon>
        <taxon>Lamiales</taxon>
        <taxon>Lentibulariaceae</taxon>
        <taxon>Genlisea</taxon>
    </lineage>
</organism>
<dbReference type="PANTHER" id="PTHR33526">
    <property type="entry name" value="OS07G0123800 PROTEIN"/>
    <property type="match status" value="1"/>
</dbReference>
<evidence type="ECO:0000313" key="1">
    <source>
        <dbReference type="EMBL" id="EPS64774.1"/>
    </source>
</evidence>
<dbReference type="AlphaFoldDB" id="S8CCS8"/>